<feature type="transmembrane region" description="Helical" evidence="1">
    <location>
        <begin position="7"/>
        <end position="24"/>
    </location>
</feature>
<evidence type="ECO:0000313" key="6">
    <source>
        <dbReference type="Proteomes" id="UP000241986"/>
    </source>
</evidence>
<dbReference type="Proteomes" id="UP000796104">
    <property type="component" value="Unassembled WGS sequence"/>
</dbReference>
<organism evidence="3 6">
    <name type="scientific">Aeromonas veronii</name>
    <dbReference type="NCBI Taxonomy" id="654"/>
    <lineage>
        <taxon>Bacteria</taxon>
        <taxon>Pseudomonadati</taxon>
        <taxon>Pseudomonadota</taxon>
        <taxon>Gammaproteobacteria</taxon>
        <taxon>Aeromonadales</taxon>
        <taxon>Aeromonadaceae</taxon>
        <taxon>Aeromonas</taxon>
    </lineage>
</organism>
<reference evidence="4" key="2">
    <citation type="submission" date="2017-10" db="EMBL/GenBank/DDBJ databases">
        <authorList>
            <person name="Colston S.M."/>
            <person name="Graf J."/>
        </authorList>
    </citation>
    <scope>NUCLEOTIDE SEQUENCE</scope>
    <source>
        <strain evidence="4">BAQ071013-135</strain>
    </source>
</reference>
<dbReference type="EMBL" id="PDXJ01000010">
    <property type="protein sequence ID" value="TND54412.1"/>
    <property type="molecule type" value="Genomic_DNA"/>
</dbReference>
<dbReference type="Proteomes" id="UP000076809">
    <property type="component" value="Chromosome"/>
</dbReference>
<sequence length="138" mass="16107">MLPPFIYERLPSLYLLAAIAIITLSEQPLLWFAGALLFIAGAVTWMMRSSYRRTDLIIFPSKRWLQPEWLYEAQPFIWLAAGLAMSQLPAPAALIALVPCLWACRCLWARHHYRRHAHGVIVHLRRDPARRRLHRSLR</sequence>
<keyword evidence="1" id="KW-0812">Transmembrane</keyword>
<dbReference type="RefSeq" id="WP_005351023.1">
    <property type="nucleotide sequence ID" value="NZ_AP022281.1"/>
</dbReference>
<accession>A0A0T6S1J9</accession>
<name>A0A0T6S1J9_AERVE</name>
<evidence type="ECO:0000313" key="5">
    <source>
        <dbReference type="Proteomes" id="UP000076809"/>
    </source>
</evidence>
<dbReference type="KEGG" id="avo:AMS64_11670"/>
<dbReference type="Proteomes" id="UP000241986">
    <property type="component" value="Unassembled WGS sequence"/>
</dbReference>
<keyword evidence="1" id="KW-0472">Membrane</keyword>
<dbReference type="AlphaFoldDB" id="A0A0T6S1J9"/>
<protein>
    <submittedName>
        <fullName evidence="3">Uncharacterized protein</fullName>
    </submittedName>
</protein>
<dbReference type="EMBL" id="CP014774">
    <property type="protein sequence ID" value="ANB54989.1"/>
    <property type="molecule type" value="Genomic_DNA"/>
</dbReference>
<reference evidence="3 6" key="3">
    <citation type="submission" date="2018-03" db="EMBL/GenBank/DDBJ databases">
        <title>Aeromonas veronii whole genome sequencing and analysis.</title>
        <authorList>
            <person name="Xie H."/>
            <person name="Liu T."/>
            <person name="Wang K."/>
        </authorList>
    </citation>
    <scope>NUCLEOTIDE SEQUENCE [LARGE SCALE GENOMIC DNA]</scope>
    <source>
        <strain evidence="3 6">XH.VA.1</strain>
    </source>
</reference>
<dbReference type="EMBL" id="PZKL01000046">
    <property type="protein sequence ID" value="PTH78858.1"/>
    <property type="molecule type" value="Genomic_DNA"/>
</dbReference>
<evidence type="ECO:0000256" key="1">
    <source>
        <dbReference type="SAM" id="Phobius"/>
    </source>
</evidence>
<gene>
    <name evidence="4" type="ORF">CF123_08050</name>
    <name evidence="3" type="ORF">DAA48_23615</name>
    <name evidence="2" type="ORF">WM43_21195</name>
</gene>
<feature type="transmembrane region" description="Helical" evidence="1">
    <location>
        <begin position="30"/>
        <end position="48"/>
    </location>
</feature>
<reference evidence="4" key="4">
    <citation type="journal article" date="2019" name="PLoS ONE">
        <title>Identification and characterization of putative Aeromonas spp. T3SS effectors.</title>
        <authorList>
            <person name="Rangel L.T."/>
            <person name="Marden J."/>
            <person name="Colston S."/>
            <person name="Setubal J.C."/>
            <person name="Graf J."/>
            <person name="Gogarten J.P."/>
        </authorList>
    </citation>
    <scope>NUCLEOTIDE SEQUENCE</scope>
    <source>
        <strain evidence="4">BAQ071013-135</strain>
    </source>
</reference>
<keyword evidence="1" id="KW-1133">Transmembrane helix</keyword>
<evidence type="ECO:0000313" key="4">
    <source>
        <dbReference type="EMBL" id="TND54412.1"/>
    </source>
</evidence>
<evidence type="ECO:0000313" key="2">
    <source>
        <dbReference type="EMBL" id="ANB54989.1"/>
    </source>
</evidence>
<dbReference type="GeneID" id="60844269"/>
<feature type="transmembrane region" description="Helical" evidence="1">
    <location>
        <begin position="92"/>
        <end position="108"/>
    </location>
</feature>
<proteinExistence type="predicted"/>
<dbReference type="OMA" id="QNRRTDP"/>
<reference evidence="2 5" key="1">
    <citation type="journal article" date="2016" name="J. Clin. Microbiol.">
        <title>Detection and Whole-Genome Sequencing of Carbapenemase-Producing Aeromonas hydrophila Isolates from Routine Perirectal Surveillance Culture.</title>
        <authorList>
            <person name="Hughes H.Y."/>
            <person name="Conlan S.P."/>
            <person name="Lau A.F."/>
            <person name="Dekker J.P."/>
            <person name="Michelin A.V."/>
            <person name="Youn J.H."/>
            <person name="Henderson D.K."/>
            <person name="Frank K.M."/>
            <person name="Segre J.A."/>
            <person name="Palmore T.N."/>
        </authorList>
    </citation>
    <scope>NUCLEOTIDE SEQUENCE [LARGE SCALE GENOMIC DNA]</scope>
    <source>
        <strain evidence="2 5">AVNIH1</strain>
    </source>
</reference>
<evidence type="ECO:0000313" key="3">
    <source>
        <dbReference type="EMBL" id="PTH78858.1"/>
    </source>
</evidence>
<dbReference type="eggNOG" id="ENOG5033HTS">
    <property type="taxonomic scope" value="Bacteria"/>
</dbReference>